<accession>A0ACC1C3L2</accession>
<proteinExistence type="predicted"/>
<name>A0ACC1C3L2_9ROSI</name>
<reference evidence="2" key="1">
    <citation type="journal article" date="2023" name="G3 (Bethesda)">
        <title>Genome assembly and association tests identify interacting loci associated with vigor, precocity, and sex in interspecific pistachio rootstocks.</title>
        <authorList>
            <person name="Palmer W."/>
            <person name="Jacygrad E."/>
            <person name="Sagayaradj S."/>
            <person name="Cavanaugh K."/>
            <person name="Han R."/>
            <person name="Bertier L."/>
            <person name="Beede B."/>
            <person name="Kafkas S."/>
            <person name="Golino D."/>
            <person name="Preece J."/>
            <person name="Michelmore R."/>
        </authorList>
    </citation>
    <scope>NUCLEOTIDE SEQUENCE [LARGE SCALE GENOMIC DNA]</scope>
</reference>
<evidence type="ECO:0000313" key="2">
    <source>
        <dbReference type="Proteomes" id="UP001164250"/>
    </source>
</evidence>
<keyword evidence="2" id="KW-1185">Reference proteome</keyword>
<comment type="caution">
    <text evidence="1">The sequence shown here is derived from an EMBL/GenBank/DDBJ whole genome shotgun (WGS) entry which is preliminary data.</text>
</comment>
<organism evidence="1 2">
    <name type="scientific">Pistacia atlantica</name>
    <dbReference type="NCBI Taxonomy" id="434234"/>
    <lineage>
        <taxon>Eukaryota</taxon>
        <taxon>Viridiplantae</taxon>
        <taxon>Streptophyta</taxon>
        <taxon>Embryophyta</taxon>
        <taxon>Tracheophyta</taxon>
        <taxon>Spermatophyta</taxon>
        <taxon>Magnoliopsida</taxon>
        <taxon>eudicotyledons</taxon>
        <taxon>Gunneridae</taxon>
        <taxon>Pentapetalae</taxon>
        <taxon>rosids</taxon>
        <taxon>malvids</taxon>
        <taxon>Sapindales</taxon>
        <taxon>Anacardiaceae</taxon>
        <taxon>Pistacia</taxon>
    </lineage>
</organism>
<gene>
    <name evidence="1" type="ORF">Patl1_17556</name>
</gene>
<protein>
    <submittedName>
        <fullName evidence="1">Uncharacterized protein</fullName>
    </submittedName>
</protein>
<sequence length="102" mass="11383">MVLPFIPHLPELHKKVTCEFRDLPVPLQLLGCVPRNGGDLSDPVQDKKSEPYKILLGVGKQYHHLAVGIMVNRFMDLEPGAFKALMEGDRSGFRSPVHPVGR</sequence>
<dbReference type="EMBL" id="CM047898">
    <property type="protein sequence ID" value="KAJ0106561.1"/>
    <property type="molecule type" value="Genomic_DNA"/>
</dbReference>
<dbReference type="Proteomes" id="UP001164250">
    <property type="component" value="Chromosome 2"/>
</dbReference>
<evidence type="ECO:0000313" key="1">
    <source>
        <dbReference type="EMBL" id="KAJ0106561.1"/>
    </source>
</evidence>